<keyword evidence="1" id="KW-1133">Transmembrane helix</keyword>
<accession>A0A1F5KKG8</accession>
<name>A0A1F5KKG8_9BACT</name>
<proteinExistence type="predicted"/>
<comment type="caution">
    <text evidence="2">The sequence shown here is derived from an EMBL/GenBank/DDBJ whole genome shotgun (WGS) entry which is preliminary data.</text>
</comment>
<keyword evidence="1" id="KW-0472">Membrane</keyword>
<dbReference type="AlphaFoldDB" id="A0A1F5KKG8"/>
<organism evidence="2 3">
    <name type="scientific">Candidatus Daviesbacteria bacterium RIFCSPHIGHO2_02_FULL_43_12</name>
    <dbReference type="NCBI Taxonomy" id="1797776"/>
    <lineage>
        <taxon>Bacteria</taxon>
        <taxon>Candidatus Daviesiibacteriota</taxon>
    </lineage>
</organism>
<evidence type="ECO:0000256" key="1">
    <source>
        <dbReference type="SAM" id="Phobius"/>
    </source>
</evidence>
<gene>
    <name evidence="2" type="ORF">A3D25_02600</name>
</gene>
<dbReference type="Proteomes" id="UP000177328">
    <property type="component" value="Unassembled WGS sequence"/>
</dbReference>
<feature type="transmembrane region" description="Helical" evidence="1">
    <location>
        <begin position="252"/>
        <end position="275"/>
    </location>
</feature>
<feature type="transmembrane region" description="Helical" evidence="1">
    <location>
        <begin position="192"/>
        <end position="213"/>
    </location>
</feature>
<feature type="transmembrane region" description="Helical" evidence="1">
    <location>
        <begin position="155"/>
        <end position="180"/>
    </location>
</feature>
<feature type="transmembrane region" description="Helical" evidence="1">
    <location>
        <begin position="287"/>
        <end position="306"/>
    </location>
</feature>
<feature type="transmembrane region" description="Helical" evidence="1">
    <location>
        <begin position="318"/>
        <end position="337"/>
    </location>
</feature>
<dbReference type="EMBL" id="MFDD01000002">
    <property type="protein sequence ID" value="OGE41392.1"/>
    <property type="molecule type" value="Genomic_DNA"/>
</dbReference>
<feature type="transmembrane region" description="Helical" evidence="1">
    <location>
        <begin position="101"/>
        <end position="121"/>
    </location>
</feature>
<evidence type="ECO:0000313" key="3">
    <source>
        <dbReference type="Proteomes" id="UP000177328"/>
    </source>
</evidence>
<evidence type="ECO:0000313" key="2">
    <source>
        <dbReference type="EMBL" id="OGE41392.1"/>
    </source>
</evidence>
<reference evidence="2 3" key="1">
    <citation type="journal article" date="2016" name="Nat. Commun.">
        <title>Thousands of microbial genomes shed light on interconnected biogeochemical processes in an aquifer system.</title>
        <authorList>
            <person name="Anantharaman K."/>
            <person name="Brown C.T."/>
            <person name="Hug L.A."/>
            <person name="Sharon I."/>
            <person name="Castelle C.J."/>
            <person name="Probst A.J."/>
            <person name="Thomas B.C."/>
            <person name="Singh A."/>
            <person name="Wilkins M.J."/>
            <person name="Karaoz U."/>
            <person name="Brodie E.L."/>
            <person name="Williams K.H."/>
            <person name="Hubbard S.S."/>
            <person name="Banfield J.F."/>
        </authorList>
    </citation>
    <scope>NUCLEOTIDE SEQUENCE [LARGE SCALE GENOMIC DNA]</scope>
</reference>
<feature type="transmembrane region" description="Helical" evidence="1">
    <location>
        <begin position="74"/>
        <end position="94"/>
    </location>
</feature>
<feature type="transmembrane region" description="Helical" evidence="1">
    <location>
        <begin position="375"/>
        <end position="394"/>
    </location>
</feature>
<keyword evidence="1" id="KW-0812">Transmembrane</keyword>
<protein>
    <submittedName>
        <fullName evidence="2">Uncharacterized protein</fullName>
    </submittedName>
</protein>
<feature type="transmembrane region" description="Helical" evidence="1">
    <location>
        <begin position="127"/>
        <end position="143"/>
    </location>
</feature>
<sequence>MKIIITLFLILSITLQIHNIYTYPPTRGFDSLGHIQNITKMQSEKRLLLPEETPQSYHPPLYYLVASSFPNLKIVQWFNFLVLLTLGALVFYFFKRVIDSTIPALSFLLLMTSLPVVVYMVPQISNEFFSAVLISSTLIFYYFKRELLGKFSNQIILGMLVGLSLLSKSTALVFFLTILIDQLILNKLDFKKYFFSTYLLFFSSLLISGWFYIRNFLYYGNPLVTNIDFPQWQYFQEPGFRDLLFYINLKPFLYFDLFHAHWYSFWGGTFYSFFYDGSNALIPVQQFSKAGVLLVIQSLPFVYLFFKGCIHTLRSPSSRGKFFLLYISLLFMAYFFYTLKLPFYSAVKASYLLSLVVPFTYFVNKGLEKSLVLKAAFPFYVCIYTLVVIKNFWIQTYWMR</sequence>